<dbReference type="Proteomes" id="UP001310594">
    <property type="component" value="Unassembled WGS sequence"/>
</dbReference>
<dbReference type="SUPFAM" id="SSF51395">
    <property type="entry name" value="FMN-linked oxidoreductases"/>
    <property type="match status" value="1"/>
</dbReference>
<reference evidence="3" key="1">
    <citation type="submission" date="2023-08" db="EMBL/GenBank/DDBJ databases">
        <title>Black Yeasts Isolated from many extreme environments.</title>
        <authorList>
            <person name="Coleine C."/>
            <person name="Stajich J.E."/>
            <person name="Selbmann L."/>
        </authorList>
    </citation>
    <scope>NUCLEOTIDE SEQUENCE</scope>
    <source>
        <strain evidence="3">CCFEE 5810</strain>
    </source>
</reference>
<evidence type="ECO:0000259" key="2">
    <source>
        <dbReference type="Pfam" id="PF00724"/>
    </source>
</evidence>
<dbReference type="Gene3D" id="3.20.20.70">
    <property type="entry name" value="Aldolase class I"/>
    <property type="match status" value="1"/>
</dbReference>
<feature type="domain" description="NADH:flavin oxidoreductase/NADH oxidase N-terminal" evidence="2">
    <location>
        <begin position="10"/>
        <end position="342"/>
    </location>
</feature>
<dbReference type="GO" id="GO:0010181">
    <property type="term" value="F:FMN binding"/>
    <property type="evidence" value="ECO:0007669"/>
    <property type="project" value="InterPro"/>
</dbReference>
<dbReference type="InterPro" id="IPR001155">
    <property type="entry name" value="OxRdtase_FMN_N"/>
</dbReference>
<dbReference type="FunFam" id="3.20.20.70:FF:000138">
    <property type="entry name" value="NADPH dehydrogenase 1"/>
    <property type="match status" value="1"/>
</dbReference>
<dbReference type="GO" id="GO:0003959">
    <property type="term" value="F:NADPH dehydrogenase activity"/>
    <property type="evidence" value="ECO:0007669"/>
    <property type="project" value="TreeGrafter"/>
</dbReference>
<dbReference type="InterPro" id="IPR045247">
    <property type="entry name" value="Oye-like"/>
</dbReference>
<protein>
    <recommendedName>
        <fullName evidence="2">NADH:flavin oxidoreductase/NADH oxidase N-terminal domain-containing protein</fullName>
    </recommendedName>
</protein>
<gene>
    <name evidence="3" type="ORF">LTR97_012365</name>
</gene>
<dbReference type="AlphaFoldDB" id="A0AAN7W042"/>
<sequence>MGSAPESSRLFKPLKLGQHELSNRLAMAPLTRFRADDDHVQLDFVKEYYTQRACVPGTLLITEATFITPQAGGFPNVPGIYNDAQIQAWKKIVDSVHEAGGIIYMQLWALGRAAGEDQKKKEGTGDVVSSSDVPMADNSPAPRPLTEDEIQQYIKDYATAAKNAVEGAGFDGVEIHGANGYLIDQFTQDVCNKRTDSWGGSIENRCKFGIEVSKAVVDAVGADKTGIRLSPWSVFQGMREEDPIPTFSHLTKELKKLKLAYIHLVESRISGNADVESTEKIDPFIDIWGETSPILIAGGFKPDSTHRAVEEEYKDKDIIIVFGRYFISTPDLVYRLQKGIELTKYDRETFYNAKSRKGYTDYPFSEEFEKERQAKL</sequence>
<dbReference type="CDD" id="cd02933">
    <property type="entry name" value="OYE_like_FMN"/>
    <property type="match status" value="1"/>
</dbReference>
<proteinExistence type="predicted"/>
<evidence type="ECO:0000256" key="1">
    <source>
        <dbReference type="SAM" id="MobiDB-lite"/>
    </source>
</evidence>
<feature type="region of interest" description="Disordered" evidence="1">
    <location>
        <begin position="119"/>
        <end position="144"/>
    </location>
</feature>
<dbReference type="InterPro" id="IPR013785">
    <property type="entry name" value="Aldolase_TIM"/>
</dbReference>
<dbReference type="Pfam" id="PF00724">
    <property type="entry name" value="Oxidored_FMN"/>
    <property type="match status" value="1"/>
</dbReference>
<evidence type="ECO:0000313" key="4">
    <source>
        <dbReference type="Proteomes" id="UP001310594"/>
    </source>
</evidence>
<name>A0AAN7W042_9PEZI</name>
<comment type="caution">
    <text evidence="3">The sequence shown here is derived from an EMBL/GenBank/DDBJ whole genome shotgun (WGS) entry which is preliminary data.</text>
</comment>
<dbReference type="PANTHER" id="PTHR22893:SF91">
    <property type="entry name" value="NADPH DEHYDROGENASE 2-RELATED"/>
    <property type="match status" value="1"/>
</dbReference>
<organism evidence="3 4">
    <name type="scientific">Elasticomyces elasticus</name>
    <dbReference type="NCBI Taxonomy" id="574655"/>
    <lineage>
        <taxon>Eukaryota</taxon>
        <taxon>Fungi</taxon>
        <taxon>Dikarya</taxon>
        <taxon>Ascomycota</taxon>
        <taxon>Pezizomycotina</taxon>
        <taxon>Dothideomycetes</taxon>
        <taxon>Dothideomycetidae</taxon>
        <taxon>Mycosphaerellales</taxon>
        <taxon>Teratosphaeriaceae</taxon>
        <taxon>Elasticomyces</taxon>
    </lineage>
</organism>
<evidence type="ECO:0000313" key="3">
    <source>
        <dbReference type="EMBL" id="KAK5690177.1"/>
    </source>
</evidence>
<accession>A0AAN7W042</accession>
<dbReference type="EMBL" id="JAVRQU010000026">
    <property type="protein sequence ID" value="KAK5690177.1"/>
    <property type="molecule type" value="Genomic_DNA"/>
</dbReference>
<dbReference type="PANTHER" id="PTHR22893">
    <property type="entry name" value="NADH OXIDOREDUCTASE-RELATED"/>
    <property type="match status" value="1"/>
</dbReference>